<evidence type="ECO:0000313" key="1">
    <source>
        <dbReference type="EMBL" id="MDL2345037.1"/>
    </source>
</evidence>
<comment type="caution">
    <text evidence="1">The sequence shown here is derived from an EMBL/GenBank/DDBJ whole genome shotgun (WGS) entry which is preliminary data.</text>
</comment>
<accession>A0ABT7JJ00</accession>
<organism evidence="1 2">
    <name type="scientific">Deinococcus rhizophilus</name>
    <dbReference type="NCBI Taxonomy" id="3049544"/>
    <lineage>
        <taxon>Bacteria</taxon>
        <taxon>Thermotogati</taxon>
        <taxon>Deinococcota</taxon>
        <taxon>Deinococci</taxon>
        <taxon>Deinococcales</taxon>
        <taxon>Deinococcaceae</taxon>
        <taxon>Deinococcus</taxon>
    </lineage>
</organism>
<sequence length="207" mass="22547">GRGETVRVVATSLPPAAAGPFETVWQVTSPLPHVVEAAALTRRHLFLCRLQDVAVPQGWRRELELTRRLLGPDHILPGPPEQREYDAALFPGGPSGWADALRAHREALDYASFASELRPRPGTSMPVLIPYGDQARSLIAAYRETGRMPGGALNYAAWLTPGEAQRAVSRGHAEARGWALVWTGPYDPVYGLAAEVVRGAGDLERRE</sequence>
<proteinExistence type="predicted"/>
<dbReference type="Proteomes" id="UP001302059">
    <property type="component" value="Unassembled WGS sequence"/>
</dbReference>
<protein>
    <submittedName>
        <fullName evidence="1">Uncharacterized protein</fullName>
    </submittedName>
</protein>
<reference evidence="1 2" key="1">
    <citation type="submission" date="2023-05" db="EMBL/GenBank/DDBJ databases">
        <authorList>
            <person name="Gao F."/>
        </authorList>
    </citation>
    <scope>NUCLEOTIDE SEQUENCE [LARGE SCALE GENOMIC DNA]</scope>
    <source>
        <strain evidence="1 2">MIMF12</strain>
    </source>
</reference>
<dbReference type="EMBL" id="JASNGB010000139">
    <property type="protein sequence ID" value="MDL2345037.1"/>
    <property type="molecule type" value="Genomic_DNA"/>
</dbReference>
<name>A0ABT7JJ00_9DEIO</name>
<evidence type="ECO:0000313" key="2">
    <source>
        <dbReference type="Proteomes" id="UP001302059"/>
    </source>
</evidence>
<gene>
    <name evidence="1" type="ORF">QOL99_12870</name>
</gene>
<feature type="non-terminal residue" evidence="1">
    <location>
        <position position="1"/>
    </location>
</feature>
<keyword evidence="2" id="KW-1185">Reference proteome</keyword>